<accession>A0ABQ7NPR0</accession>
<protein>
    <submittedName>
        <fullName evidence="4">Uncharacterized protein</fullName>
    </submittedName>
</protein>
<keyword evidence="1" id="KW-0812">Transmembrane</keyword>
<dbReference type="Proteomes" id="UP000823674">
    <property type="component" value="Chromosome A01"/>
</dbReference>
<feature type="transmembrane region" description="Helical" evidence="1">
    <location>
        <begin position="52"/>
        <end position="72"/>
    </location>
</feature>
<comment type="caution">
    <text evidence="4">The sequence shown here is derived from an EMBL/GenBank/DDBJ whole genome shotgun (WGS) entry which is preliminary data.</text>
</comment>
<sequence>MYSLSFTLPRTAPPHGSLLLIFPIFSVVVDFKIQIWKVLFQNPDLQKMCTGSVWMGVAWIGGVWIAGAWMGYV</sequence>
<dbReference type="EMBL" id="JADBGQ010000008">
    <property type="protein sequence ID" value="KAG5383429.1"/>
    <property type="molecule type" value="Genomic_DNA"/>
</dbReference>
<reference evidence="4 5" key="1">
    <citation type="submission" date="2021-03" db="EMBL/GenBank/DDBJ databases">
        <authorList>
            <person name="King G.J."/>
            <person name="Bancroft I."/>
            <person name="Baten A."/>
            <person name="Bloomfield J."/>
            <person name="Borpatragohain P."/>
            <person name="He Z."/>
            <person name="Irish N."/>
            <person name="Irwin J."/>
            <person name="Liu K."/>
            <person name="Mauleon R.P."/>
            <person name="Moore J."/>
            <person name="Morris R."/>
            <person name="Ostergaard L."/>
            <person name="Wang B."/>
            <person name="Wells R."/>
        </authorList>
    </citation>
    <scope>NUCLEOTIDE SEQUENCE [LARGE SCALE GENOMIC DNA]</scope>
    <source>
        <strain evidence="4">R-o-18</strain>
        <tissue evidence="4">Leaf</tissue>
    </source>
</reference>
<proteinExistence type="predicted"/>
<evidence type="ECO:0000313" key="5">
    <source>
        <dbReference type="Proteomes" id="UP000823674"/>
    </source>
</evidence>
<keyword evidence="5" id="KW-1185">Reference proteome</keyword>
<dbReference type="EMBL" id="JADBGQ010000001">
    <property type="protein sequence ID" value="KAG5412861.1"/>
    <property type="molecule type" value="Genomic_DNA"/>
</dbReference>
<name>A0ABQ7NPR0_BRACM</name>
<keyword evidence="1" id="KW-0472">Membrane</keyword>
<dbReference type="Proteomes" id="UP000823674">
    <property type="component" value="Chromosome A09"/>
</dbReference>
<evidence type="ECO:0000313" key="3">
    <source>
        <dbReference type="EMBL" id="KAG5390624.1"/>
    </source>
</evidence>
<dbReference type="EMBL" id="JADBGQ010000007">
    <property type="protein sequence ID" value="KAG5390624.1"/>
    <property type="molecule type" value="Genomic_DNA"/>
</dbReference>
<evidence type="ECO:0000313" key="4">
    <source>
        <dbReference type="EMBL" id="KAG5412861.1"/>
    </source>
</evidence>
<keyword evidence="1" id="KW-1133">Transmembrane helix</keyword>
<dbReference type="Proteomes" id="UP000823674">
    <property type="component" value="Chromosome A08"/>
</dbReference>
<organism evidence="4 5">
    <name type="scientific">Brassica rapa subsp. trilocularis</name>
    <dbReference type="NCBI Taxonomy" id="1813537"/>
    <lineage>
        <taxon>Eukaryota</taxon>
        <taxon>Viridiplantae</taxon>
        <taxon>Streptophyta</taxon>
        <taxon>Embryophyta</taxon>
        <taxon>Tracheophyta</taxon>
        <taxon>Spermatophyta</taxon>
        <taxon>Magnoliopsida</taxon>
        <taxon>eudicotyledons</taxon>
        <taxon>Gunneridae</taxon>
        <taxon>Pentapetalae</taxon>
        <taxon>rosids</taxon>
        <taxon>malvids</taxon>
        <taxon>Brassicales</taxon>
        <taxon>Brassicaceae</taxon>
        <taxon>Brassiceae</taxon>
        <taxon>Brassica</taxon>
    </lineage>
</organism>
<gene>
    <name evidence="4" type="primary">A01g500480.1_BraROA</name>
    <name evidence="3" type="synonym">A08g510040.1_BraROA</name>
    <name evidence="2" type="synonym">A09g504550.1_BraROA</name>
    <name evidence="4" type="ORF">IGI04_000428</name>
    <name evidence="3" type="ORF">IGI04_032165</name>
    <name evidence="2" type="ORF">IGI04_034899</name>
</gene>
<evidence type="ECO:0000256" key="1">
    <source>
        <dbReference type="SAM" id="Phobius"/>
    </source>
</evidence>
<evidence type="ECO:0000313" key="2">
    <source>
        <dbReference type="EMBL" id="KAG5383429.1"/>
    </source>
</evidence>